<reference evidence="1 2" key="1">
    <citation type="submission" date="2017-06" db="EMBL/GenBank/DDBJ databases">
        <title>Comparative genomic analysis of Ambrosia Fusariam Clade fungi.</title>
        <authorList>
            <person name="Stajich J.E."/>
            <person name="Carrillo J."/>
            <person name="Kijimoto T."/>
            <person name="Eskalen A."/>
            <person name="O'Donnell K."/>
            <person name="Kasson M."/>
        </authorList>
    </citation>
    <scope>NUCLEOTIDE SEQUENCE [LARGE SCALE GENOMIC DNA]</scope>
    <source>
        <strain evidence="1 2">UCR1854</strain>
    </source>
</reference>
<accession>A0A430LDI6</accession>
<evidence type="ECO:0000313" key="2">
    <source>
        <dbReference type="Proteomes" id="UP000287124"/>
    </source>
</evidence>
<dbReference type="SUPFAM" id="SSF48576">
    <property type="entry name" value="Terpenoid synthases"/>
    <property type="match status" value="1"/>
</dbReference>
<organism evidence="1 2">
    <name type="scientific">Fusarium euwallaceae</name>
    <dbReference type="NCBI Taxonomy" id="1147111"/>
    <lineage>
        <taxon>Eukaryota</taxon>
        <taxon>Fungi</taxon>
        <taxon>Dikarya</taxon>
        <taxon>Ascomycota</taxon>
        <taxon>Pezizomycotina</taxon>
        <taxon>Sordariomycetes</taxon>
        <taxon>Hypocreomycetidae</taxon>
        <taxon>Hypocreales</taxon>
        <taxon>Nectriaceae</taxon>
        <taxon>Fusarium</taxon>
        <taxon>Fusarium solani species complex</taxon>
    </lineage>
</organism>
<evidence type="ECO:0000313" key="1">
    <source>
        <dbReference type="EMBL" id="RTE73790.1"/>
    </source>
</evidence>
<dbReference type="Proteomes" id="UP000287124">
    <property type="component" value="Unassembled WGS sequence"/>
</dbReference>
<proteinExistence type="predicted"/>
<dbReference type="Gene3D" id="1.10.600.10">
    <property type="entry name" value="Farnesyl Diphosphate Synthase"/>
    <property type="match status" value="1"/>
</dbReference>
<comment type="caution">
    <text evidence="1">The sequence shown here is derived from an EMBL/GenBank/DDBJ whole genome shotgun (WGS) entry which is preliminary data.</text>
</comment>
<protein>
    <submittedName>
        <fullName evidence="1">Uncharacterized protein</fullName>
    </submittedName>
</protein>
<gene>
    <name evidence="1" type="ORF">BHE90_011788</name>
</gene>
<sequence>MALILSTTPPPIGSSTATPTDACLGQVKHDDQSLDNTDGRWVKLPEALFSSIMAVEPEINPMYKTSKSLSDEWLRDALRMDDKTAGIWSKLDIAYMSAICAPNANLETLKLMNDWNGWVFAFDDPAPRR</sequence>
<dbReference type="InterPro" id="IPR008949">
    <property type="entry name" value="Isoprenoid_synthase_dom_sf"/>
</dbReference>
<dbReference type="EMBL" id="MIKF01000248">
    <property type="protein sequence ID" value="RTE73790.1"/>
    <property type="molecule type" value="Genomic_DNA"/>
</dbReference>
<keyword evidence="2" id="KW-1185">Reference proteome</keyword>
<name>A0A430LDI6_9HYPO</name>
<dbReference type="AlphaFoldDB" id="A0A430LDI6"/>